<proteinExistence type="predicted"/>
<dbReference type="InterPro" id="IPR005754">
    <property type="entry name" value="Sortase"/>
</dbReference>
<dbReference type="SUPFAM" id="SSF63817">
    <property type="entry name" value="Sortase"/>
    <property type="match status" value="1"/>
</dbReference>
<accession>A0A0M2P3Y4</accession>
<keyword evidence="2" id="KW-0378">Hydrolase</keyword>
<dbReference type="GeneID" id="78333267"/>
<keyword evidence="3" id="KW-0788">Thiol protease</keyword>
<dbReference type="CDD" id="cd06165">
    <property type="entry name" value="Sortase_A"/>
    <property type="match status" value="1"/>
</dbReference>
<evidence type="ECO:0000313" key="5">
    <source>
        <dbReference type="EMBL" id="KKI65474.1"/>
    </source>
</evidence>
<evidence type="ECO:0000256" key="3">
    <source>
        <dbReference type="ARBA" id="ARBA00022807"/>
    </source>
</evidence>
<evidence type="ECO:0000256" key="4">
    <source>
        <dbReference type="PIRSR" id="PIRSR605754-1"/>
    </source>
</evidence>
<comment type="caution">
    <text evidence="5">The sequence shown here is derived from an EMBL/GenBank/DDBJ whole genome shotgun (WGS) entry which is preliminary data.</text>
</comment>
<dbReference type="GO" id="GO:0008234">
    <property type="term" value="F:cysteine-type peptidase activity"/>
    <property type="evidence" value="ECO:0007669"/>
    <property type="project" value="UniProtKB-KW"/>
</dbReference>
<dbReference type="EMBL" id="LAKJ01000002">
    <property type="protein sequence ID" value="KKI65474.1"/>
    <property type="molecule type" value="Genomic_DNA"/>
</dbReference>
<keyword evidence="1" id="KW-0645">Protease</keyword>
<protein>
    <submittedName>
        <fullName evidence="5">LPXTG specific sortase A</fullName>
    </submittedName>
</protein>
<name>A0A0M2P3Y4_STACC</name>
<dbReference type="Gene3D" id="2.40.260.10">
    <property type="entry name" value="Sortase"/>
    <property type="match status" value="1"/>
</dbReference>
<feature type="active site" description="Proton donor/acceptor" evidence="4">
    <location>
        <position position="114"/>
    </location>
</feature>
<evidence type="ECO:0000256" key="2">
    <source>
        <dbReference type="ARBA" id="ARBA00022801"/>
    </source>
</evidence>
<dbReference type="AlphaFoldDB" id="A0A0M2P3Y4"/>
<dbReference type="PATRIC" id="fig|74704.6.peg.1466"/>
<evidence type="ECO:0000313" key="6">
    <source>
        <dbReference type="Proteomes" id="UP000034455"/>
    </source>
</evidence>
<dbReference type="InterPro" id="IPR042007">
    <property type="entry name" value="Sortase_A"/>
</dbReference>
<gene>
    <name evidence="5" type="ORF">UF66_1431</name>
</gene>
<sequence length="199" mass="22827">MKKWGSRLVTLIGVALIIIAIYLFMKPKIDNYFTQKDNENKIEHYDQQSKTSEKKKVEIPKDKTKMAGYLSIPDADIKTPVYPGPATPKQLDRGVSFVESNESLEDQNIAIAGHTLTGHSDYQFSRLPETKKGSKVYFKVGDERRTYQITKIYDVKPDEVEVLDEQASNKKQLTLITCDNYNEQTGEWEDRKIFIAEAL</sequence>
<dbReference type="Proteomes" id="UP000034455">
    <property type="component" value="Unassembled WGS sequence"/>
</dbReference>
<feature type="active site" description="Acyl-thioester intermediate" evidence="4">
    <location>
        <position position="178"/>
    </location>
</feature>
<dbReference type="RefSeq" id="WP_019470047.1">
    <property type="nucleotide sequence ID" value="NZ_BKAS01000001.1"/>
</dbReference>
<dbReference type="InterPro" id="IPR023365">
    <property type="entry name" value="Sortase_dom-sf"/>
</dbReference>
<dbReference type="NCBIfam" id="TIGR01076">
    <property type="entry name" value="sortase_fam"/>
    <property type="match status" value="1"/>
</dbReference>
<organism evidence="5 6">
    <name type="scientific">Staphylococcus cohnii subsp. cohnii</name>
    <dbReference type="NCBI Taxonomy" id="74704"/>
    <lineage>
        <taxon>Bacteria</taxon>
        <taxon>Bacillati</taxon>
        <taxon>Bacillota</taxon>
        <taxon>Bacilli</taxon>
        <taxon>Bacillales</taxon>
        <taxon>Staphylococcaceae</taxon>
        <taxon>Staphylococcus</taxon>
        <taxon>Staphylococcus cohnii species complex</taxon>
    </lineage>
</organism>
<reference evidence="5 6" key="1">
    <citation type="submission" date="2015-03" db="EMBL/GenBank/DDBJ databases">
        <title>Genome Assembly of Staphylococcus cohnii subsp. cohnii strain G22B2.</title>
        <authorList>
            <person name="Nair G."/>
            <person name="Kaur G."/>
            <person name="Khatri I."/>
            <person name="Singh N.K."/>
            <person name="Sathyabama S."/>
            <person name="Maurya S.K."/>
            <person name="Subramanian S."/>
            <person name="Agrewala J.N."/>
            <person name="Mayilraj S."/>
        </authorList>
    </citation>
    <scope>NUCLEOTIDE SEQUENCE [LARGE SCALE GENOMIC DNA]</scope>
    <source>
        <strain evidence="5 6">G22B2</strain>
    </source>
</reference>
<dbReference type="GO" id="GO:0006508">
    <property type="term" value="P:proteolysis"/>
    <property type="evidence" value="ECO:0007669"/>
    <property type="project" value="UniProtKB-KW"/>
</dbReference>
<dbReference type="Pfam" id="PF04203">
    <property type="entry name" value="Sortase"/>
    <property type="match status" value="1"/>
</dbReference>
<evidence type="ECO:0000256" key="1">
    <source>
        <dbReference type="ARBA" id="ARBA00022670"/>
    </source>
</evidence>